<evidence type="ECO:0000256" key="2">
    <source>
        <dbReference type="SAM" id="Phobius"/>
    </source>
</evidence>
<keyword evidence="1" id="KW-0238">DNA-binding</keyword>
<keyword evidence="2" id="KW-0812">Transmembrane</keyword>
<feature type="transmembrane region" description="Helical" evidence="2">
    <location>
        <begin position="87"/>
        <end position="107"/>
    </location>
</feature>
<dbReference type="Gene3D" id="1.10.260.40">
    <property type="entry name" value="lambda repressor-like DNA-binding domains"/>
    <property type="match status" value="1"/>
</dbReference>
<dbReference type="SMR" id="A0A6P1E8M8"/>
<name>A0A6P1E8M8_LENHI</name>
<organism evidence="4 5">
    <name type="scientific">Lentilactobacillus hilgardii</name>
    <name type="common">Lactobacillus hilgardii</name>
    <dbReference type="NCBI Taxonomy" id="1588"/>
    <lineage>
        <taxon>Bacteria</taxon>
        <taxon>Bacillati</taxon>
        <taxon>Bacillota</taxon>
        <taxon>Bacilli</taxon>
        <taxon>Lactobacillales</taxon>
        <taxon>Lactobacillaceae</taxon>
        <taxon>Lentilactobacillus</taxon>
    </lineage>
</organism>
<dbReference type="AlphaFoldDB" id="A0A6P1E8M8"/>
<keyword evidence="2" id="KW-1133">Transmembrane helix</keyword>
<reference evidence="4 5" key="1">
    <citation type="submission" date="2019-12" db="EMBL/GenBank/DDBJ databases">
        <title>Lactobacillus hilgardii FLUB.</title>
        <authorList>
            <person name="Gustaw K."/>
        </authorList>
    </citation>
    <scope>NUCLEOTIDE SEQUENCE [LARGE SCALE GENOMIC DNA]</scope>
    <source>
        <strain evidence="4 5">FLUB</strain>
    </source>
</reference>
<accession>A0A6P1E8M8</accession>
<protein>
    <submittedName>
        <fullName evidence="4">Helix-turn-helix domain-containing protein</fullName>
    </submittedName>
</protein>
<dbReference type="InterPro" id="IPR010982">
    <property type="entry name" value="Lambda_DNA-bd_dom_sf"/>
</dbReference>
<dbReference type="PANTHER" id="PTHR46558:SF15">
    <property type="entry name" value="HELIX-TURN-HELIX DOMAIN PROTEIN"/>
    <property type="match status" value="1"/>
</dbReference>
<dbReference type="PROSITE" id="PS50943">
    <property type="entry name" value="HTH_CROC1"/>
    <property type="match status" value="1"/>
</dbReference>
<dbReference type="GO" id="GO:0003677">
    <property type="term" value="F:DNA binding"/>
    <property type="evidence" value="ECO:0007669"/>
    <property type="project" value="UniProtKB-KW"/>
</dbReference>
<feature type="transmembrane region" description="Helical" evidence="2">
    <location>
        <begin position="179"/>
        <end position="201"/>
    </location>
</feature>
<dbReference type="RefSeq" id="WP_035444145.1">
    <property type="nucleotide sequence ID" value="NZ_CP047121.1"/>
</dbReference>
<feature type="transmembrane region" description="Helical" evidence="2">
    <location>
        <begin position="141"/>
        <end position="159"/>
    </location>
</feature>
<dbReference type="PANTHER" id="PTHR46558">
    <property type="entry name" value="TRACRIPTIONAL REGULATORY PROTEIN-RELATED-RELATED"/>
    <property type="match status" value="1"/>
</dbReference>
<dbReference type="InterPro" id="IPR001387">
    <property type="entry name" value="Cro/C1-type_HTH"/>
</dbReference>
<dbReference type="SUPFAM" id="SSF47413">
    <property type="entry name" value="lambda repressor-like DNA-binding domains"/>
    <property type="match status" value="1"/>
</dbReference>
<gene>
    <name evidence="4" type="ORF">GQR93_13545</name>
</gene>
<proteinExistence type="predicted"/>
<dbReference type="Proteomes" id="UP000465035">
    <property type="component" value="Chromosome"/>
</dbReference>
<dbReference type="GeneID" id="69059399"/>
<feature type="transmembrane region" description="Helical" evidence="2">
    <location>
        <begin position="113"/>
        <end position="129"/>
    </location>
</feature>
<keyword evidence="2" id="KW-0472">Membrane</keyword>
<evidence type="ECO:0000256" key="1">
    <source>
        <dbReference type="ARBA" id="ARBA00023125"/>
    </source>
</evidence>
<dbReference type="EMBL" id="CP047121">
    <property type="protein sequence ID" value="QHB53138.1"/>
    <property type="molecule type" value="Genomic_DNA"/>
</dbReference>
<dbReference type="CDD" id="cd00093">
    <property type="entry name" value="HTH_XRE"/>
    <property type="match status" value="1"/>
</dbReference>
<evidence type="ECO:0000259" key="3">
    <source>
        <dbReference type="PROSITE" id="PS50943"/>
    </source>
</evidence>
<dbReference type="SMART" id="SM00530">
    <property type="entry name" value="HTH_XRE"/>
    <property type="match status" value="1"/>
</dbReference>
<evidence type="ECO:0000313" key="5">
    <source>
        <dbReference type="Proteomes" id="UP000465035"/>
    </source>
</evidence>
<sequence length="207" mass="23861">MSISEKIKQCRKQKNLTQKDLADELHLSRKTISGWENGRGYPDIKSITQLSDIFGISVDDLLRDDNLLEHYADQDKRSLLANKIAQITYYLILALTIVSYGTIFNLWYINNTIILLILVVLISILFSKYSNWESFKKHKKLLRSVLSSIFFLFLNTIIIPSNISFFKLIKVPDHAEKLGIITGMFLVTIILSICLTIILFLHPQNKK</sequence>
<feature type="domain" description="HTH cro/C1-type" evidence="3">
    <location>
        <begin position="7"/>
        <end position="61"/>
    </location>
</feature>
<dbReference type="Pfam" id="PF01381">
    <property type="entry name" value="HTH_3"/>
    <property type="match status" value="1"/>
</dbReference>
<evidence type="ECO:0000313" key="4">
    <source>
        <dbReference type="EMBL" id="QHB53138.1"/>
    </source>
</evidence>